<dbReference type="GO" id="GO:0009850">
    <property type="term" value="P:auxin metabolic process"/>
    <property type="evidence" value="ECO:0007669"/>
    <property type="project" value="TreeGrafter"/>
</dbReference>
<dbReference type="OrthoDB" id="785790at2759"/>
<dbReference type="InterPro" id="IPR017439">
    <property type="entry name" value="Amidohydrolase"/>
</dbReference>
<sequence>MGKLGDDSFKQKTTKNDGIKMSKAINGMANGIIKLVFQPGEEGYGGASYILEEVGFINGGAAHNVIPESVTFGGSFRSMTTEGLHYLRQRIQEVVQTQAAVHRCTAMVKFMDRPFPATVNDEALYNLARMVGHCLGGEANVHPFPRMMASEDFSFYSQRMPAALLPLESEMSLWINTHHAFSLLHG</sequence>
<dbReference type="InterPro" id="IPR036264">
    <property type="entry name" value="Bact_exopeptidase_dim_dom"/>
</dbReference>
<protein>
    <recommendedName>
        <fullName evidence="2">Peptidase M20 dimerisation domain-containing protein</fullName>
    </recommendedName>
</protein>
<feature type="domain" description="Peptidase M20 dimerisation" evidence="2">
    <location>
        <begin position="53"/>
        <end position="100"/>
    </location>
</feature>
<evidence type="ECO:0000313" key="4">
    <source>
        <dbReference type="Proteomes" id="UP000636800"/>
    </source>
</evidence>
<dbReference type="Gene3D" id="3.30.70.360">
    <property type="match status" value="1"/>
</dbReference>
<keyword evidence="4" id="KW-1185">Reference proteome</keyword>
<evidence type="ECO:0000259" key="2">
    <source>
        <dbReference type="Pfam" id="PF07687"/>
    </source>
</evidence>
<reference evidence="3 4" key="1">
    <citation type="journal article" date="2020" name="Nat. Food">
        <title>A phased Vanilla planifolia genome enables genetic improvement of flavour and production.</title>
        <authorList>
            <person name="Hasing T."/>
            <person name="Tang H."/>
            <person name="Brym M."/>
            <person name="Khazi F."/>
            <person name="Huang T."/>
            <person name="Chambers A.H."/>
        </authorList>
    </citation>
    <scope>NUCLEOTIDE SEQUENCE [LARGE SCALE GENOMIC DNA]</scope>
    <source>
        <tissue evidence="3">Leaf</tissue>
    </source>
</reference>
<dbReference type="SUPFAM" id="SSF53187">
    <property type="entry name" value="Zn-dependent exopeptidases"/>
    <property type="match status" value="1"/>
</dbReference>
<name>A0A835RV00_VANPL</name>
<organism evidence="3 4">
    <name type="scientific">Vanilla planifolia</name>
    <name type="common">Vanilla</name>
    <dbReference type="NCBI Taxonomy" id="51239"/>
    <lineage>
        <taxon>Eukaryota</taxon>
        <taxon>Viridiplantae</taxon>
        <taxon>Streptophyta</taxon>
        <taxon>Embryophyta</taxon>
        <taxon>Tracheophyta</taxon>
        <taxon>Spermatophyta</taxon>
        <taxon>Magnoliopsida</taxon>
        <taxon>Liliopsida</taxon>
        <taxon>Asparagales</taxon>
        <taxon>Orchidaceae</taxon>
        <taxon>Vanilloideae</taxon>
        <taxon>Vanilleae</taxon>
        <taxon>Vanilla</taxon>
    </lineage>
</organism>
<dbReference type="GO" id="GO:0005783">
    <property type="term" value="C:endoplasmic reticulum"/>
    <property type="evidence" value="ECO:0007669"/>
    <property type="project" value="TreeGrafter"/>
</dbReference>
<dbReference type="AlphaFoldDB" id="A0A835RV00"/>
<gene>
    <name evidence="3" type="ORF">HPP92_001969</name>
</gene>
<dbReference type="InterPro" id="IPR002933">
    <property type="entry name" value="Peptidase_M20"/>
</dbReference>
<dbReference type="Pfam" id="PF01546">
    <property type="entry name" value="Peptidase_M20"/>
    <property type="match status" value="1"/>
</dbReference>
<evidence type="ECO:0000313" key="3">
    <source>
        <dbReference type="EMBL" id="KAG0497278.1"/>
    </source>
</evidence>
<dbReference type="PANTHER" id="PTHR11014">
    <property type="entry name" value="PEPTIDASE M20 FAMILY MEMBER"/>
    <property type="match status" value="1"/>
</dbReference>
<comment type="function">
    <text evidence="1">Hydrolyzes certain amino acid conjugates of the plant growth regulator indole-3-acetic acid (IAA).</text>
</comment>
<dbReference type="GO" id="GO:0010179">
    <property type="term" value="F:IAA-Ala conjugate hydrolase activity"/>
    <property type="evidence" value="ECO:0007669"/>
    <property type="project" value="TreeGrafter"/>
</dbReference>
<accession>A0A835RV00</accession>
<dbReference type="InterPro" id="IPR011650">
    <property type="entry name" value="Peptidase_M20_dimer"/>
</dbReference>
<dbReference type="Proteomes" id="UP000636800">
    <property type="component" value="Chromosome 1"/>
</dbReference>
<dbReference type="SUPFAM" id="SSF55031">
    <property type="entry name" value="Bacterial exopeptidase dimerisation domain"/>
    <property type="match status" value="1"/>
</dbReference>
<dbReference type="Pfam" id="PF07687">
    <property type="entry name" value="M20_dimer"/>
    <property type="match status" value="1"/>
</dbReference>
<dbReference type="PANTHER" id="PTHR11014:SF63">
    <property type="entry name" value="METALLOPEPTIDASE, PUTATIVE (AFU_ORTHOLOGUE AFUA_6G09600)-RELATED"/>
    <property type="match status" value="1"/>
</dbReference>
<dbReference type="EMBL" id="JADCNL010000001">
    <property type="protein sequence ID" value="KAG0497278.1"/>
    <property type="molecule type" value="Genomic_DNA"/>
</dbReference>
<evidence type="ECO:0000256" key="1">
    <source>
        <dbReference type="ARBA" id="ARBA00003007"/>
    </source>
</evidence>
<dbReference type="Gene3D" id="3.40.630.10">
    <property type="entry name" value="Zn peptidases"/>
    <property type="match status" value="1"/>
</dbReference>
<proteinExistence type="predicted"/>
<comment type="caution">
    <text evidence="3">The sequence shown here is derived from an EMBL/GenBank/DDBJ whole genome shotgun (WGS) entry which is preliminary data.</text>
</comment>